<dbReference type="Proteomes" id="UP000023435">
    <property type="component" value="Unassembled WGS sequence"/>
</dbReference>
<accession>A0A120AFJ3</accession>
<dbReference type="AlphaFoldDB" id="A0A120AFJ3"/>
<evidence type="ECO:0000313" key="3">
    <source>
        <dbReference type="Proteomes" id="UP000023435"/>
    </source>
</evidence>
<protein>
    <submittedName>
        <fullName evidence="2">Uncharacterized protein</fullName>
    </submittedName>
</protein>
<proteinExistence type="predicted"/>
<sequence>MSSGSPAGGSRRRPSAKREPDGSQALGLSRHGGILHYVLRQLAAKKAA</sequence>
<keyword evidence="3" id="KW-1185">Reference proteome</keyword>
<comment type="caution">
    <text evidence="2">The sequence shown here is derived from an EMBL/GenBank/DDBJ whole genome shotgun (WGS) entry which is preliminary data.</text>
</comment>
<gene>
    <name evidence="2" type="ORF">AZ78_0626</name>
</gene>
<feature type="region of interest" description="Disordered" evidence="1">
    <location>
        <begin position="1"/>
        <end position="30"/>
    </location>
</feature>
<dbReference type="EMBL" id="JAJA02000001">
    <property type="protein sequence ID" value="KWS03080.1"/>
    <property type="molecule type" value="Genomic_DNA"/>
</dbReference>
<reference evidence="2 3" key="1">
    <citation type="journal article" date="2014" name="Genome Announc.">
        <title>Draft Genome Sequence of Lysobacter capsici AZ78, a Bacterium Antagonistic to Plant-Pathogenic Oomycetes.</title>
        <authorList>
            <person name="Puopolo G."/>
            <person name="Sonego P."/>
            <person name="Engelen K."/>
            <person name="Pertot I."/>
        </authorList>
    </citation>
    <scope>NUCLEOTIDE SEQUENCE [LARGE SCALE GENOMIC DNA]</scope>
    <source>
        <strain evidence="2 3">AZ78</strain>
    </source>
</reference>
<name>A0A120AFJ3_9GAMM</name>
<organism evidence="2 3">
    <name type="scientific">Lysobacter capsici AZ78</name>
    <dbReference type="NCBI Taxonomy" id="1444315"/>
    <lineage>
        <taxon>Bacteria</taxon>
        <taxon>Pseudomonadati</taxon>
        <taxon>Pseudomonadota</taxon>
        <taxon>Gammaproteobacteria</taxon>
        <taxon>Lysobacterales</taxon>
        <taxon>Lysobacteraceae</taxon>
        <taxon>Lysobacter</taxon>
    </lineage>
</organism>
<evidence type="ECO:0000313" key="2">
    <source>
        <dbReference type="EMBL" id="KWS03080.1"/>
    </source>
</evidence>
<evidence type="ECO:0000256" key="1">
    <source>
        <dbReference type="SAM" id="MobiDB-lite"/>
    </source>
</evidence>